<comment type="caution">
    <text evidence="2">The sequence shown here is derived from an EMBL/GenBank/DDBJ whole genome shotgun (WGS) entry which is preliminary data.</text>
</comment>
<accession>A0ABV0INT5</accession>
<reference evidence="2 3" key="1">
    <citation type="submission" date="2024-05" db="EMBL/GenBank/DDBJ databases">
        <authorList>
            <person name="Yi C."/>
        </authorList>
    </citation>
    <scope>NUCLEOTIDE SEQUENCE [LARGE SCALE GENOMIC DNA]</scope>
    <source>
        <strain evidence="2 3">XS13</strain>
    </source>
</reference>
<dbReference type="InterPro" id="IPR053550">
    <property type="entry name" value="CD-NTase"/>
</dbReference>
<evidence type="ECO:0000256" key="1">
    <source>
        <dbReference type="ARBA" id="ARBA00023118"/>
    </source>
</evidence>
<evidence type="ECO:0000313" key="2">
    <source>
        <dbReference type="EMBL" id="MEO9249145.1"/>
    </source>
</evidence>
<protein>
    <submittedName>
        <fullName evidence="2">CBASS oligonucleotide cyclase</fullName>
    </submittedName>
</protein>
<keyword evidence="1" id="KW-0051">Antiviral defense</keyword>
<sequence length="305" mass="33547">MGGSGGGSNWSGQARDPQRITMQALQDLKDKQLRSECNEVLDQLLKEYNDRDTEAVAEKMTQIEEALNEGGYELDRLLFGGSVAKHTYVDGLSDVDSIVYLGDNESKSPAQVLDQFAEILRTALPANQVESVTTGRMAVTVAYHDGTLVQLLPATERGTHTVLPSPDGKGWRAVRPHKFTEKLTQVNQKNSHQVVPAIKLAKRLMNSLPEAEQLSGYHVEALAVDAFKSYEKARDRASVLHHLLTHASQAVLRPTADITGQTVHIDEHLGPASSGARKRISTSLRRIADKLDNVTTARQYQAVFE</sequence>
<dbReference type="InterPro" id="IPR043519">
    <property type="entry name" value="NT_sf"/>
</dbReference>
<dbReference type="CDD" id="cd05400">
    <property type="entry name" value="NT_2-5OAS_ClassI-CCAase"/>
    <property type="match status" value="1"/>
</dbReference>
<dbReference type="SUPFAM" id="SSF81301">
    <property type="entry name" value="Nucleotidyltransferase"/>
    <property type="match status" value="1"/>
</dbReference>
<keyword evidence="3" id="KW-1185">Reference proteome</keyword>
<dbReference type="Proteomes" id="UP001484097">
    <property type="component" value="Unassembled WGS sequence"/>
</dbReference>
<name>A0ABV0INT5_9MICC</name>
<gene>
    <name evidence="2" type="ORF">ABDK96_15790</name>
</gene>
<proteinExistence type="predicted"/>
<dbReference type="RefSeq" id="WP_347921862.1">
    <property type="nucleotide sequence ID" value="NZ_JBDXMX010000009.1"/>
</dbReference>
<organism evidence="2 3">
    <name type="scientific">Citricoccus nitrophenolicus</name>
    <dbReference type="NCBI Taxonomy" id="863575"/>
    <lineage>
        <taxon>Bacteria</taxon>
        <taxon>Bacillati</taxon>
        <taxon>Actinomycetota</taxon>
        <taxon>Actinomycetes</taxon>
        <taxon>Micrococcales</taxon>
        <taxon>Micrococcaceae</taxon>
        <taxon>Citricoccus</taxon>
    </lineage>
</organism>
<dbReference type="InterPro" id="IPR006116">
    <property type="entry name" value="NT_2-5OAS_ClassI-CCAase"/>
</dbReference>
<dbReference type="EMBL" id="JBDXMX010000009">
    <property type="protein sequence ID" value="MEO9249145.1"/>
    <property type="molecule type" value="Genomic_DNA"/>
</dbReference>
<dbReference type="NCBIfam" id="NF041117">
    <property type="entry name" value="CBASS_cyclase_b"/>
    <property type="match status" value="1"/>
</dbReference>
<dbReference type="Gene3D" id="3.30.460.10">
    <property type="entry name" value="Beta Polymerase, domain 2"/>
    <property type="match status" value="1"/>
</dbReference>
<evidence type="ECO:0000313" key="3">
    <source>
        <dbReference type="Proteomes" id="UP001484097"/>
    </source>
</evidence>